<organism evidence="12 13">
    <name type="scientific">Canavalia gladiata</name>
    <name type="common">Sword bean</name>
    <name type="synonym">Dolichos gladiatus</name>
    <dbReference type="NCBI Taxonomy" id="3824"/>
    <lineage>
        <taxon>Eukaryota</taxon>
        <taxon>Viridiplantae</taxon>
        <taxon>Streptophyta</taxon>
        <taxon>Embryophyta</taxon>
        <taxon>Tracheophyta</taxon>
        <taxon>Spermatophyta</taxon>
        <taxon>Magnoliopsida</taxon>
        <taxon>eudicotyledons</taxon>
        <taxon>Gunneridae</taxon>
        <taxon>Pentapetalae</taxon>
        <taxon>rosids</taxon>
        <taxon>fabids</taxon>
        <taxon>Fabales</taxon>
        <taxon>Fabaceae</taxon>
        <taxon>Papilionoideae</taxon>
        <taxon>50 kb inversion clade</taxon>
        <taxon>NPAAA clade</taxon>
        <taxon>indigoferoid/millettioid clade</taxon>
        <taxon>Phaseoleae</taxon>
        <taxon>Canavalia</taxon>
    </lineage>
</organism>
<evidence type="ECO:0000256" key="2">
    <source>
        <dbReference type="ARBA" id="ARBA00004127"/>
    </source>
</evidence>
<evidence type="ECO:0000256" key="6">
    <source>
        <dbReference type="ARBA" id="ARBA00022692"/>
    </source>
</evidence>
<proteinExistence type="predicted"/>
<name>A0AAN9KC12_CANGL</name>
<keyword evidence="7" id="KW-0833">Ubl conjugation pathway</keyword>
<dbReference type="Pfam" id="PF11145">
    <property type="entry name" value="DUF2921"/>
    <property type="match status" value="1"/>
</dbReference>
<reference evidence="12 13" key="1">
    <citation type="submission" date="2024-01" db="EMBL/GenBank/DDBJ databases">
        <title>The genomes of 5 underutilized Papilionoideae crops provide insights into root nodulation and disease resistanc.</title>
        <authorList>
            <person name="Jiang F."/>
        </authorList>
    </citation>
    <scope>NUCLEOTIDE SEQUENCE [LARGE SCALE GENOMIC DNA]</scope>
    <source>
        <strain evidence="12">LVBAO_FW01</strain>
        <tissue evidence="12">Leaves</tissue>
    </source>
</reference>
<evidence type="ECO:0000313" key="13">
    <source>
        <dbReference type="Proteomes" id="UP001367508"/>
    </source>
</evidence>
<evidence type="ECO:0000256" key="9">
    <source>
        <dbReference type="ARBA" id="ARBA00023136"/>
    </source>
</evidence>
<evidence type="ECO:0000256" key="3">
    <source>
        <dbReference type="ARBA" id="ARBA00004906"/>
    </source>
</evidence>
<feature type="transmembrane region" description="Helical" evidence="10">
    <location>
        <begin position="96"/>
        <end position="114"/>
    </location>
</feature>
<gene>
    <name evidence="12" type="ORF">VNO77_37367</name>
</gene>
<accession>A0AAN9KC12</accession>
<evidence type="ECO:0000256" key="8">
    <source>
        <dbReference type="ARBA" id="ARBA00022989"/>
    </source>
</evidence>
<feature type="transmembrane region" description="Helical" evidence="10">
    <location>
        <begin position="56"/>
        <end position="76"/>
    </location>
</feature>
<dbReference type="GO" id="GO:0012505">
    <property type="term" value="C:endomembrane system"/>
    <property type="evidence" value="ECO:0007669"/>
    <property type="project" value="UniProtKB-SubCell"/>
</dbReference>
<evidence type="ECO:0000259" key="11">
    <source>
        <dbReference type="Pfam" id="PF11145"/>
    </source>
</evidence>
<comment type="caution">
    <text evidence="12">The sequence shown here is derived from an EMBL/GenBank/DDBJ whole genome shotgun (WGS) entry which is preliminary data.</text>
</comment>
<comment type="pathway">
    <text evidence="3">Protein modification; protein ubiquitination.</text>
</comment>
<keyword evidence="5" id="KW-0808">Transferase</keyword>
<dbReference type="GO" id="GO:0061630">
    <property type="term" value="F:ubiquitin protein ligase activity"/>
    <property type="evidence" value="ECO:0007669"/>
    <property type="project" value="UniProtKB-EC"/>
</dbReference>
<keyword evidence="8 10" id="KW-1133">Transmembrane helix</keyword>
<dbReference type="Proteomes" id="UP001367508">
    <property type="component" value="Unassembled WGS sequence"/>
</dbReference>
<dbReference type="InterPro" id="IPR021319">
    <property type="entry name" value="DUF2921"/>
</dbReference>
<feature type="transmembrane region" description="Helical" evidence="10">
    <location>
        <begin position="145"/>
        <end position="164"/>
    </location>
</feature>
<feature type="domain" description="SWEET-like" evidence="11">
    <location>
        <begin position="1"/>
        <end position="192"/>
    </location>
</feature>
<dbReference type="PANTHER" id="PTHR33389:SF18">
    <property type="entry name" value="OS01G0677900 PROTEIN"/>
    <property type="match status" value="1"/>
</dbReference>
<dbReference type="EC" id="2.3.2.27" evidence="4"/>
<evidence type="ECO:0000313" key="12">
    <source>
        <dbReference type="EMBL" id="KAK7313029.1"/>
    </source>
</evidence>
<evidence type="ECO:0000256" key="10">
    <source>
        <dbReference type="SAM" id="Phobius"/>
    </source>
</evidence>
<evidence type="ECO:0000256" key="7">
    <source>
        <dbReference type="ARBA" id="ARBA00022786"/>
    </source>
</evidence>
<keyword evidence="6 10" id="KW-0812">Transmembrane</keyword>
<keyword evidence="13" id="KW-1185">Reference proteome</keyword>
<comment type="catalytic activity">
    <reaction evidence="1">
        <text>S-ubiquitinyl-[E2 ubiquitin-conjugating enzyme]-L-cysteine + [acceptor protein]-L-lysine = [E2 ubiquitin-conjugating enzyme]-L-cysteine + N(6)-ubiquitinyl-[acceptor protein]-L-lysine.</text>
        <dbReference type="EC" id="2.3.2.27"/>
    </reaction>
</comment>
<protein>
    <recommendedName>
        <fullName evidence="4">RING-type E3 ubiquitin transferase</fullName>
        <ecNumber evidence="4">2.3.2.27</ecNumber>
    </recommendedName>
</protein>
<dbReference type="AlphaFoldDB" id="A0AAN9KC12"/>
<evidence type="ECO:0000256" key="1">
    <source>
        <dbReference type="ARBA" id="ARBA00000900"/>
    </source>
</evidence>
<dbReference type="EMBL" id="JAYMYQ010000009">
    <property type="protein sequence ID" value="KAK7313029.1"/>
    <property type="molecule type" value="Genomic_DNA"/>
</dbReference>
<evidence type="ECO:0000256" key="5">
    <source>
        <dbReference type="ARBA" id="ARBA00022679"/>
    </source>
</evidence>
<evidence type="ECO:0000256" key="4">
    <source>
        <dbReference type="ARBA" id="ARBA00012483"/>
    </source>
</evidence>
<keyword evidence="9 10" id="KW-0472">Membrane</keyword>
<sequence>MKRNPDMSPLVSFVMLLILTLHNMISLVLNFDSLLAQNHEKKDILLGNEWLELNEIAVRLIVMVTFLLQLRLLQLIWSARKGDRNQKGLWIAEKKVLYVIFPLYAAGLLIAFLVHQNNTLQGNMVPSPSFSNYQKHLLWKELKSYFGLVLDGFLLPQILLNIFWNSKGNALCCSFYFGTSLVRLLPHAYDDLYKDLMYVVGSSFYEEEIEGIEEYEKVPSVIEEA</sequence>
<comment type="subcellular location">
    <subcellularLocation>
        <location evidence="2">Endomembrane system</location>
        <topology evidence="2">Multi-pass membrane protein</topology>
    </subcellularLocation>
</comment>
<dbReference type="PANTHER" id="PTHR33389">
    <property type="entry name" value="FAMILY PROTEIN, PUTATIVE (DUF2921)-RELATED"/>
    <property type="match status" value="1"/>
</dbReference>